<protein>
    <submittedName>
        <fullName evidence="2">Uncharacterized protein</fullName>
    </submittedName>
</protein>
<evidence type="ECO:0000313" key="1">
    <source>
        <dbReference type="Proteomes" id="UP000887578"/>
    </source>
</evidence>
<name>A0A914PG99_9BILA</name>
<organism evidence="1 2">
    <name type="scientific">Panagrolaimus davidi</name>
    <dbReference type="NCBI Taxonomy" id="227884"/>
    <lineage>
        <taxon>Eukaryota</taxon>
        <taxon>Metazoa</taxon>
        <taxon>Ecdysozoa</taxon>
        <taxon>Nematoda</taxon>
        <taxon>Chromadorea</taxon>
        <taxon>Rhabditida</taxon>
        <taxon>Tylenchina</taxon>
        <taxon>Panagrolaimomorpha</taxon>
        <taxon>Panagrolaimoidea</taxon>
        <taxon>Panagrolaimidae</taxon>
        <taxon>Panagrolaimus</taxon>
    </lineage>
</organism>
<accession>A0A914PG99</accession>
<dbReference type="WBParaSite" id="PDA_v2.g17291.t1">
    <property type="protein sequence ID" value="PDA_v2.g17291.t1"/>
    <property type="gene ID" value="PDA_v2.g17291"/>
</dbReference>
<evidence type="ECO:0000313" key="2">
    <source>
        <dbReference type="WBParaSite" id="PDA_v2.g17291.t1"/>
    </source>
</evidence>
<dbReference type="Proteomes" id="UP000887578">
    <property type="component" value="Unplaced"/>
</dbReference>
<reference evidence="2" key="1">
    <citation type="submission" date="2022-11" db="UniProtKB">
        <authorList>
            <consortium name="WormBaseParasite"/>
        </authorList>
    </citation>
    <scope>IDENTIFICATION</scope>
</reference>
<dbReference type="AlphaFoldDB" id="A0A914PG99"/>
<keyword evidence="1" id="KW-1185">Reference proteome</keyword>
<proteinExistence type="predicted"/>
<sequence>MATKYLSYANAVSGKETGYNQHDQYNNLNLNERGGYTPDYAVHEWQLSTKNRKHNQKKERVQGLLPSVFIFRQTFLFLNT</sequence>